<evidence type="ECO:0000313" key="3">
    <source>
        <dbReference type="Proteomes" id="UP000600918"/>
    </source>
</evidence>
<protein>
    <submittedName>
        <fullName evidence="2">Uncharacterized protein</fullName>
    </submittedName>
</protein>
<accession>A0A834UAI9</accession>
<sequence>MRRNEKKEAAVSSNPFNEQGSRRPPTRIKMGWRMASTHHDRTVDNYRSVGRAAPFRRWDTVCCSKHCGLTISRKEGHFIGQNLFYEHRICDYDSDYEPPKQK</sequence>
<evidence type="ECO:0000256" key="1">
    <source>
        <dbReference type="SAM" id="MobiDB-lite"/>
    </source>
</evidence>
<feature type="region of interest" description="Disordered" evidence="1">
    <location>
        <begin position="1"/>
        <end position="29"/>
    </location>
</feature>
<dbReference type="AlphaFoldDB" id="A0A834UAI9"/>
<name>A0A834UAI9_VESPE</name>
<keyword evidence="3" id="KW-1185">Reference proteome</keyword>
<reference evidence="2" key="1">
    <citation type="journal article" date="2020" name="G3 (Bethesda)">
        <title>High-Quality Assemblies for Three Invasive Social Wasps from the &lt;i&gt;Vespula&lt;/i&gt; Genus.</title>
        <authorList>
            <person name="Harrop T.W.R."/>
            <person name="Guhlin J."/>
            <person name="McLaughlin G.M."/>
            <person name="Permina E."/>
            <person name="Stockwell P."/>
            <person name="Gilligan J."/>
            <person name="Le Lec M.F."/>
            <person name="Gruber M.A.M."/>
            <person name="Quinn O."/>
            <person name="Lovegrove M."/>
            <person name="Duncan E.J."/>
            <person name="Remnant E.J."/>
            <person name="Van Eeckhoven J."/>
            <person name="Graham B."/>
            <person name="Knapp R.A."/>
            <person name="Langford K.W."/>
            <person name="Kronenberg Z."/>
            <person name="Press M.O."/>
            <person name="Eacker S.M."/>
            <person name="Wilson-Rankin E.E."/>
            <person name="Purcell J."/>
            <person name="Lester P.J."/>
            <person name="Dearden P.K."/>
        </authorList>
    </citation>
    <scope>NUCLEOTIDE SEQUENCE</scope>
    <source>
        <strain evidence="2">Volc-1</strain>
    </source>
</reference>
<dbReference type="EMBL" id="JACSDY010000006">
    <property type="protein sequence ID" value="KAF7425741.1"/>
    <property type="molecule type" value="Genomic_DNA"/>
</dbReference>
<proteinExistence type="predicted"/>
<gene>
    <name evidence="2" type="ORF">H0235_008179</name>
</gene>
<evidence type="ECO:0000313" key="2">
    <source>
        <dbReference type="EMBL" id="KAF7425741.1"/>
    </source>
</evidence>
<dbReference type="Proteomes" id="UP000600918">
    <property type="component" value="Unassembled WGS sequence"/>
</dbReference>
<organism evidence="2 3">
    <name type="scientific">Vespula pensylvanica</name>
    <name type="common">Western yellow jacket</name>
    <name type="synonym">Wasp</name>
    <dbReference type="NCBI Taxonomy" id="30213"/>
    <lineage>
        <taxon>Eukaryota</taxon>
        <taxon>Metazoa</taxon>
        <taxon>Ecdysozoa</taxon>
        <taxon>Arthropoda</taxon>
        <taxon>Hexapoda</taxon>
        <taxon>Insecta</taxon>
        <taxon>Pterygota</taxon>
        <taxon>Neoptera</taxon>
        <taxon>Endopterygota</taxon>
        <taxon>Hymenoptera</taxon>
        <taxon>Apocrita</taxon>
        <taxon>Aculeata</taxon>
        <taxon>Vespoidea</taxon>
        <taxon>Vespidae</taxon>
        <taxon>Vespinae</taxon>
        <taxon>Vespula</taxon>
    </lineage>
</organism>
<comment type="caution">
    <text evidence="2">The sequence shown here is derived from an EMBL/GenBank/DDBJ whole genome shotgun (WGS) entry which is preliminary data.</text>
</comment>